<evidence type="ECO:0000259" key="2">
    <source>
        <dbReference type="PROSITE" id="PS50011"/>
    </source>
</evidence>
<dbReference type="Gene3D" id="1.10.510.10">
    <property type="entry name" value="Transferase(Phosphotransferase) domain 1"/>
    <property type="match status" value="2"/>
</dbReference>
<reference evidence="3" key="1">
    <citation type="submission" date="2020-11" db="EMBL/GenBank/DDBJ databases">
        <authorList>
            <consortium name="DOE Joint Genome Institute"/>
            <person name="Ahrendt S."/>
            <person name="Riley R."/>
            <person name="Andreopoulos W."/>
            <person name="Labutti K."/>
            <person name="Pangilinan J."/>
            <person name="Ruiz-Duenas F.J."/>
            <person name="Barrasa J.M."/>
            <person name="Sanchez-Garcia M."/>
            <person name="Camarero S."/>
            <person name="Miyauchi S."/>
            <person name="Serrano A."/>
            <person name="Linde D."/>
            <person name="Babiker R."/>
            <person name="Drula E."/>
            <person name="Ayuso-Fernandez I."/>
            <person name="Pacheco R."/>
            <person name="Padilla G."/>
            <person name="Ferreira P."/>
            <person name="Barriuso J."/>
            <person name="Kellner H."/>
            <person name="Castanera R."/>
            <person name="Alfaro M."/>
            <person name="Ramirez L."/>
            <person name="Pisabarro A.G."/>
            <person name="Kuo A."/>
            <person name="Tritt A."/>
            <person name="Lipzen A."/>
            <person name="He G."/>
            <person name="Yan M."/>
            <person name="Ng V."/>
            <person name="Cullen D."/>
            <person name="Martin F."/>
            <person name="Rosso M.-N."/>
            <person name="Henrissat B."/>
            <person name="Hibbett D."/>
            <person name="Martinez A.T."/>
            <person name="Grigoriev I.V."/>
        </authorList>
    </citation>
    <scope>NUCLEOTIDE SEQUENCE</scope>
    <source>
        <strain evidence="3">AH 40177</strain>
    </source>
</reference>
<evidence type="ECO:0000313" key="4">
    <source>
        <dbReference type="Proteomes" id="UP000772434"/>
    </source>
</evidence>
<comment type="caution">
    <text evidence="3">The sequence shown here is derived from an EMBL/GenBank/DDBJ whole genome shotgun (WGS) entry which is preliminary data.</text>
</comment>
<keyword evidence="3" id="KW-0418">Kinase</keyword>
<keyword evidence="4" id="KW-1185">Reference proteome</keyword>
<dbReference type="Pfam" id="PF07714">
    <property type="entry name" value="PK_Tyr_Ser-Thr"/>
    <property type="match status" value="1"/>
</dbReference>
<dbReference type="AlphaFoldDB" id="A0A9P5PD86"/>
<name>A0A9P5PD86_9AGAR</name>
<dbReference type="GO" id="GO:0004674">
    <property type="term" value="F:protein serine/threonine kinase activity"/>
    <property type="evidence" value="ECO:0007669"/>
    <property type="project" value="TreeGrafter"/>
</dbReference>
<protein>
    <submittedName>
        <fullName evidence="3">Kinase-like domain-containing protein</fullName>
    </submittedName>
</protein>
<organism evidence="3 4">
    <name type="scientific">Rhodocollybia butyracea</name>
    <dbReference type="NCBI Taxonomy" id="206335"/>
    <lineage>
        <taxon>Eukaryota</taxon>
        <taxon>Fungi</taxon>
        <taxon>Dikarya</taxon>
        <taxon>Basidiomycota</taxon>
        <taxon>Agaricomycotina</taxon>
        <taxon>Agaricomycetes</taxon>
        <taxon>Agaricomycetidae</taxon>
        <taxon>Agaricales</taxon>
        <taxon>Marasmiineae</taxon>
        <taxon>Omphalotaceae</taxon>
        <taxon>Rhodocollybia</taxon>
    </lineage>
</organism>
<gene>
    <name evidence="3" type="ORF">BDP27DRAFT_1430527</name>
</gene>
<keyword evidence="3" id="KW-0808">Transferase</keyword>
<dbReference type="InterPro" id="IPR001245">
    <property type="entry name" value="Ser-Thr/Tyr_kinase_cat_dom"/>
</dbReference>
<dbReference type="PROSITE" id="PS50011">
    <property type="entry name" value="PROTEIN_KINASE_DOM"/>
    <property type="match status" value="1"/>
</dbReference>
<dbReference type="InterPro" id="IPR011009">
    <property type="entry name" value="Kinase-like_dom_sf"/>
</dbReference>
<feature type="compositionally biased region" description="Low complexity" evidence="1">
    <location>
        <begin position="600"/>
        <end position="610"/>
    </location>
</feature>
<dbReference type="PANTHER" id="PTHR44329">
    <property type="entry name" value="SERINE/THREONINE-PROTEIN KINASE TNNI3K-RELATED"/>
    <property type="match status" value="1"/>
</dbReference>
<dbReference type="Pfam" id="PF00069">
    <property type="entry name" value="Pkinase"/>
    <property type="match status" value="1"/>
</dbReference>
<dbReference type="GO" id="GO:0005524">
    <property type="term" value="F:ATP binding"/>
    <property type="evidence" value="ECO:0007669"/>
    <property type="project" value="InterPro"/>
</dbReference>
<accession>A0A9P5PD86</accession>
<feature type="compositionally biased region" description="Low complexity" evidence="1">
    <location>
        <begin position="576"/>
        <end position="592"/>
    </location>
</feature>
<evidence type="ECO:0000313" key="3">
    <source>
        <dbReference type="EMBL" id="KAF9060035.1"/>
    </source>
</evidence>
<dbReference type="EMBL" id="JADNRY010000263">
    <property type="protein sequence ID" value="KAF9060035.1"/>
    <property type="molecule type" value="Genomic_DNA"/>
</dbReference>
<proteinExistence type="predicted"/>
<dbReference type="InterPro" id="IPR051681">
    <property type="entry name" value="Ser/Thr_Kinases-Pseudokinases"/>
</dbReference>
<feature type="compositionally biased region" description="Basic residues" evidence="1">
    <location>
        <begin position="554"/>
        <end position="565"/>
    </location>
</feature>
<feature type="region of interest" description="Disordered" evidence="1">
    <location>
        <begin position="424"/>
        <end position="454"/>
    </location>
</feature>
<dbReference type="OrthoDB" id="346907at2759"/>
<feature type="domain" description="Protein kinase" evidence="2">
    <location>
        <begin position="94"/>
        <end position="369"/>
    </location>
</feature>
<feature type="compositionally biased region" description="Polar residues" evidence="1">
    <location>
        <begin position="441"/>
        <end position="454"/>
    </location>
</feature>
<dbReference type="SUPFAM" id="SSF56112">
    <property type="entry name" value="Protein kinase-like (PK-like)"/>
    <property type="match status" value="1"/>
</dbReference>
<evidence type="ECO:0000256" key="1">
    <source>
        <dbReference type="SAM" id="MobiDB-lite"/>
    </source>
</evidence>
<feature type="region of interest" description="Disordered" evidence="1">
    <location>
        <begin position="374"/>
        <end position="401"/>
    </location>
</feature>
<dbReference type="Proteomes" id="UP000772434">
    <property type="component" value="Unassembled WGS sequence"/>
</dbReference>
<dbReference type="InterPro" id="IPR000719">
    <property type="entry name" value="Prot_kinase_dom"/>
</dbReference>
<feature type="region of interest" description="Disordered" evidence="1">
    <location>
        <begin position="549"/>
        <end position="620"/>
    </location>
</feature>
<sequence>MPPTLSSTTRDQTLALIAADEHYDDSEKDFSEFVSGAEEASGVMELLQTELDHARATNDHQSRKKWKRCSKLMRYLNRQFGVLPPSMILHSLVCESKRAVKGGGFADVWIGCLDDRRVCMKVLRYFQEGSERDTLLKALSKEVLLWRQLNHPNILPFLGVNTELFTPSFCIVSPWMLNGDIISYAQKNPLDLDMKLKHIYRPPKSLKVSYTCTGWIRRPISWCLTTVVPAALLTLAYLFLDTQSMNPTQTASTQGSLRWLAPEFINPPSYPVTGAGMLIPRDIYAFGCTVFELLTGKPPFSHFPQDITVAMKVLGGERPSLPAEAIPRESVFKSMYSMLKWCWSEKNSDRPSAQGVLDFLTNPQDLSLLKGLEQREISPTPKDSTNSTGPNEEHHVGGGVVAPVAWPSGSASFIQSFSHGLYQQQHSDRVPTIPPTVPESPDTSSPGASSNEVSVNELDFNQPSTLEMYSVVLLFKNDHTRDELICPTTTPQQLRVIQLITKKLGLYHYPIGEGGDRCAVVTRVDTQKPKPKRIPGLYLRTLRDAAVSTGGMKSLKRSVLPKRNLKSLPRPPSPSSWPTSSTYTSRGSSQSLPRPPSPSSWPTSSTYTSRGSTHLPDLNSVLMSSPLDTVPGRDLPWEELSLSPNSYARGQESAFGRNGLTWDDPLLYQAWSDFRRRSG</sequence>